<evidence type="ECO:0000313" key="1">
    <source>
        <dbReference type="EMBL" id="KAJ7713657.1"/>
    </source>
</evidence>
<dbReference type="AlphaFoldDB" id="A0AAD7MF62"/>
<dbReference type="EMBL" id="JARJLG010000388">
    <property type="protein sequence ID" value="KAJ7713657.1"/>
    <property type="molecule type" value="Genomic_DNA"/>
</dbReference>
<evidence type="ECO:0008006" key="3">
    <source>
        <dbReference type="Google" id="ProtNLM"/>
    </source>
</evidence>
<dbReference type="Gene3D" id="3.80.10.10">
    <property type="entry name" value="Ribonuclease Inhibitor"/>
    <property type="match status" value="1"/>
</dbReference>
<dbReference type="InterPro" id="IPR032675">
    <property type="entry name" value="LRR_dom_sf"/>
</dbReference>
<proteinExistence type="predicted"/>
<accession>A0AAD7MF62</accession>
<keyword evidence="2" id="KW-1185">Reference proteome</keyword>
<name>A0AAD7MF62_9AGAR</name>
<sequence length="516" mass="57429">MICAHVGTVPHHVDRPTKDESPGRDLSVLARTATIFLDPALNVLWRQQNTIVNVLNCMPADLWDISETRNEGDTEFIVTISPKRAIKPIDWERASFYSRRVKLLNIDEECWFKTLDFFEAISLCPPGDFIFPNLERLNWCPEPSTSFQHVRLFLAPRITNLSLGPIHSIAHLSILSSLASRFPSLSNFVVDIHCVPISVVTPSISSLVRAFISLETVYVPALDKPAFAHVAQLPGLRSLALSSDEAPLYGLDSSSASVQFPALTSLSMPSMKHAAALLVTLANWSLTCFTSEQSDQSAATARQLYAALADHCSHCLLRNLSIRGGVFGTSAIPTATQLAIYSIGADIIRPLLSFSNLVTVWLSHPVGFDLDDAMIRDMASAWPSIEVLHLTADVTYRHRYSRVTLEGIYAFAKHCPRLDNLDITFDATFVPKIRVKGKKRVFQRTLRIIDVAASPISQPTRVAKFLSTIFPRLMSINTLFEDLAYGDHDDEEAVIDPHVRELHEVWMEVLDDLVTS</sequence>
<reference evidence="1" key="1">
    <citation type="submission" date="2023-03" db="EMBL/GenBank/DDBJ databases">
        <title>Massive genome expansion in bonnet fungi (Mycena s.s.) driven by repeated elements and novel gene families across ecological guilds.</title>
        <authorList>
            <consortium name="Lawrence Berkeley National Laboratory"/>
            <person name="Harder C.B."/>
            <person name="Miyauchi S."/>
            <person name="Viragh M."/>
            <person name="Kuo A."/>
            <person name="Thoen E."/>
            <person name="Andreopoulos B."/>
            <person name="Lu D."/>
            <person name="Skrede I."/>
            <person name="Drula E."/>
            <person name="Henrissat B."/>
            <person name="Morin E."/>
            <person name="Kohler A."/>
            <person name="Barry K."/>
            <person name="LaButti K."/>
            <person name="Morin E."/>
            <person name="Salamov A."/>
            <person name="Lipzen A."/>
            <person name="Mereny Z."/>
            <person name="Hegedus B."/>
            <person name="Baldrian P."/>
            <person name="Stursova M."/>
            <person name="Weitz H."/>
            <person name="Taylor A."/>
            <person name="Grigoriev I.V."/>
            <person name="Nagy L.G."/>
            <person name="Martin F."/>
            <person name="Kauserud H."/>
        </authorList>
    </citation>
    <scope>NUCLEOTIDE SEQUENCE</scope>
    <source>
        <strain evidence="1">CBHHK188m</strain>
    </source>
</reference>
<comment type="caution">
    <text evidence="1">The sequence shown here is derived from an EMBL/GenBank/DDBJ whole genome shotgun (WGS) entry which is preliminary data.</text>
</comment>
<organism evidence="1 2">
    <name type="scientific">Mycena maculata</name>
    <dbReference type="NCBI Taxonomy" id="230809"/>
    <lineage>
        <taxon>Eukaryota</taxon>
        <taxon>Fungi</taxon>
        <taxon>Dikarya</taxon>
        <taxon>Basidiomycota</taxon>
        <taxon>Agaricomycotina</taxon>
        <taxon>Agaricomycetes</taxon>
        <taxon>Agaricomycetidae</taxon>
        <taxon>Agaricales</taxon>
        <taxon>Marasmiineae</taxon>
        <taxon>Mycenaceae</taxon>
        <taxon>Mycena</taxon>
    </lineage>
</organism>
<dbReference type="SUPFAM" id="SSF52047">
    <property type="entry name" value="RNI-like"/>
    <property type="match status" value="1"/>
</dbReference>
<gene>
    <name evidence="1" type="ORF">DFH07DRAFT_763257</name>
</gene>
<protein>
    <recommendedName>
        <fullName evidence="3">F-box domain-containing protein</fullName>
    </recommendedName>
</protein>
<dbReference type="Proteomes" id="UP001215280">
    <property type="component" value="Unassembled WGS sequence"/>
</dbReference>
<evidence type="ECO:0000313" key="2">
    <source>
        <dbReference type="Proteomes" id="UP001215280"/>
    </source>
</evidence>